<dbReference type="InParanoid" id="F0XBI7"/>
<dbReference type="GeneID" id="25978404"/>
<protein>
    <recommendedName>
        <fullName evidence="3">Fungal N-terminal domain-containing protein</fullName>
    </recommendedName>
</protein>
<dbReference type="HOGENOM" id="CLU_792391_0_0_1"/>
<gene>
    <name evidence="1" type="ORF">CMQ_5117</name>
</gene>
<reference evidence="1 2" key="1">
    <citation type="journal article" date="2011" name="Proc. Natl. Acad. Sci. U.S.A.">
        <title>Genome and transcriptome analyses of the mountain pine beetle-fungal symbiont Grosmannia clavigera, a lodgepole pine pathogen.</title>
        <authorList>
            <person name="DiGuistini S."/>
            <person name="Wang Y."/>
            <person name="Liao N.Y."/>
            <person name="Taylor G."/>
            <person name="Tanguay P."/>
            <person name="Feau N."/>
            <person name="Henrissat B."/>
            <person name="Chan S.K."/>
            <person name="Hesse-Orce U."/>
            <person name="Alamouti S.M."/>
            <person name="Tsui C.K.M."/>
            <person name="Docking R.T."/>
            <person name="Levasseur A."/>
            <person name="Haridas S."/>
            <person name="Robertson G."/>
            <person name="Birol I."/>
            <person name="Holt R.A."/>
            <person name="Marra M.A."/>
            <person name="Hamelin R.C."/>
            <person name="Hirst M."/>
            <person name="Jones S.J.M."/>
            <person name="Bohlmann J."/>
            <person name="Breuil C."/>
        </authorList>
    </citation>
    <scope>NUCLEOTIDE SEQUENCE [LARGE SCALE GENOMIC DNA]</scope>
    <source>
        <strain evidence="2">kw1407 / UAMH 11150</strain>
    </source>
</reference>
<evidence type="ECO:0000313" key="1">
    <source>
        <dbReference type="EMBL" id="EFX04855.1"/>
    </source>
</evidence>
<evidence type="ECO:0008006" key="3">
    <source>
        <dbReference type="Google" id="ProtNLM"/>
    </source>
</evidence>
<dbReference type="eggNOG" id="ENOG502THPN">
    <property type="taxonomic scope" value="Eukaryota"/>
</dbReference>
<dbReference type="EMBL" id="GL629756">
    <property type="protein sequence ID" value="EFX04855.1"/>
    <property type="molecule type" value="Genomic_DNA"/>
</dbReference>
<accession>F0XBI7</accession>
<evidence type="ECO:0000313" key="2">
    <source>
        <dbReference type="Proteomes" id="UP000007796"/>
    </source>
</evidence>
<dbReference type="OrthoDB" id="195446at2759"/>
<keyword evidence="2" id="KW-1185">Reference proteome</keyword>
<name>F0XBI7_GROCL</name>
<dbReference type="Proteomes" id="UP000007796">
    <property type="component" value="Unassembled WGS sequence"/>
</dbReference>
<dbReference type="RefSeq" id="XP_014174337.1">
    <property type="nucleotide sequence ID" value="XM_014318862.1"/>
</dbReference>
<proteinExistence type="predicted"/>
<dbReference type="STRING" id="655863.F0XBI7"/>
<sequence>MDPLSLTCSVVALTQAASSIASSLYTAFEALRTADERIASFCDEVQNLAGFLNAINKALTECGSMGMATVGEDLWRQSELTLKDIGTTLREMELLVNQIKENNTDGRPYGMSLKRRAHIAIDLKAHGTALLSFRDRILKSNWALQTILNTIAVSVSLRNSASQESILMALNKLKRSVDDAFHGTRQTDVSARTRTRDRFDVQMAQNLHKLAKAAQTFHTTASATASTIHGGSARVDLWDSPLGATVMSIAGDLSPFQRERIEGYIDGQMQHCLEEEAYSTLIPVLPESEFEAGDYERYTSVYNCDQQEHGYNMIDGDDDSELEKLFVDNLMELAENHIRDGKFARRLEIG</sequence>
<organism evidence="2">
    <name type="scientific">Grosmannia clavigera (strain kw1407 / UAMH 11150)</name>
    <name type="common">Blue stain fungus</name>
    <name type="synonym">Graphiocladiella clavigera</name>
    <dbReference type="NCBI Taxonomy" id="655863"/>
    <lineage>
        <taxon>Eukaryota</taxon>
        <taxon>Fungi</taxon>
        <taxon>Dikarya</taxon>
        <taxon>Ascomycota</taxon>
        <taxon>Pezizomycotina</taxon>
        <taxon>Sordariomycetes</taxon>
        <taxon>Sordariomycetidae</taxon>
        <taxon>Ophiostomatales</taxon>
        <taxon>Ophiostomataceae</taxon>
        <taxon>Leptographium</taxon>
    </lineage>
</organism>
<dbReference type="AlphaFoldDB" id="F0XBI7"/>